<protein>
    <submittedName>
        <fullName evidence="1">Uncharacterized protein</fullName>
    </submittedName>
</protein>
<gene>
    <name evidence="1" type="ORF">LCGC14_2185170</name>
</gene>
<comment type="caution">
    <text evidence="1">The sequence shown here is derived from an EMBL/GenBank/DDBJ whole genome shotgun (WGS) entry which is preliminary data.</text>
</comment>
<evidence type="ECO:0000313" key="1">
    <source>
        <dbReference type="EMBL" id="KKL62443.1"/>
    </source>
</evidence>
<name>A0A0F9DL39_9ZZZZ</name>
<sequence length="81" mass="9310">MYFISTMIDSPRGDSQMVIIKATTLGGAKRKLRLEAIEKLWFVIPDDVSPIDIEDEALEDIRADEDLWGRLQRDNIITWSS</sequence>
<dbReference type="EMBL" id="LAZR01028490">
    <property type="protein sequence ID" value="KKL62443.1"/>
    <property type="molecule type" value="Genomic_DNA"/>
</dbReference>
<dbReference type="AlphaFoldDB" id="A0A0F9DL39"/>
<organism evidence="1">
    <name type="scientific">marine sediment metagenome</name>
    <dbReference type="NCBI Taxonomy" id="412755"/>
    <lineage>
        <taxon>unclassified sequences</taxon>
        <taxon>metagenomes</taxon>
        <taxon>ecological metagenomes</taxon>
    </lineage>
</organism>
<accession>A0A0F9DL39</accession>
<proteinExistence type="predicted"/>
<reference evidence="1" key="1">
    <citation type="journal article" date="2015" name="Nature">
        <title>Complex archaea that bridge the gap between prokaryotes and eukaryotes.</title>
        <authorList>
            <person name="Spang A."/>
            <person name="Saw J.H."/>
            <person name="Jorgensen S.L."/>
            <person name="Zaremba-Niedzwiedzka K."/>
            <person name="Martijn J."/>
            <person name="Lind A.E."/>
            <person name="van Eijk R."/>
            <person name="Schleper C."/>
            <person name="Guy L."/>
            <person name="Ettema T.J."/>
        </authorList>
    </citation>
    <scope>NUCLEOTIDE SEQUENCE</scope>
</reference>